<dbReference type="OrthoDB" id="849114at2"/>
<proteinExistence type="predicted"/>
<dbReference type="InterPro" id="IPR025634">
    <property type="entry name" value="DUF4292"/>
</dbReference>
<gene>
    <name evidence="1" type="ORF">CCAND38_240072</name>
    <name evidence="2" type="ORF">CCAND93_710017</name>
</gene>
<dbReference type="Proteomes" id="UP000038200">
    <property type="component" value="Unassembled WGS sequence"/>
</dbReference>
<dbReference type="AlphaFoldDB" id="A0A0B7IVI3"/>
<dbReference type="STRING" id="1848903.CCAND38_240072"/>
<evidence type="ECO:0008006" key="5">
    <source>
        <dbReference type="Google" id="ProtNLM"/>
    </source>
</evidence>
<accession>A0A0B7IVI3</accession>
<dbReference type="EMBL" id="CDOL01000263">
    <property type="protein sequence ID" value="CEN54102.1"/>
    <property type="molecule type" value="Genomic_DNA"/>
</dbReference>
<sequence length="258" mass="29182">MRKIVFLVALGLLTFACKSKKSTVSAGEVDRKMKVGTLIQHHSNAFPKFVTVNGSISLAHGSEGNMSSLPALSFRMQKDKAIWFSAPLGVAKVFVTPEKASYYNRLENTHFDGDFSNISDLLGFEVNFENLQRLLLGQYIYDQDTSNTKIILIDSQNYILQSENINTLKTIYGITPKTYRIGFLEITNTENPKEKSEVTYTYQKVDNVLFPDTIKINVQRMVDGELQKTEIELSFKSIRLNEKVNFPFKIPSGTKSIL</sequence>
<dbReference type="RefSeq" id="WP_042009446.1">
    <property type="nucleotide sequence ID" value="NZ_BOQK01000015.1"/>
</dbReference>
<protein>
    <recommendedName>
        <fullName evidence="5">Deoxyuridine 5'-triphosphate nucleotidohydrolase</fullName>
    </recommendedName>
</protein>
<dbReference type="Proteomes" id="UP000045051">
    <property type="component" value="Unassembled WGS sequence"/>
</dbReference>
<dbReference type="PROSITE" id="PS51257">
    <property type="entry name" value="PROKAR_LIPOPROTEIN"/>
    <property type="match status" value="1"/>
</dbReference>
<evidence type="ECO:0000313" key="3">
    <source>
        <dbReference type="Proteomes" id="UP000038200"/>
    </source>
</evidence>
<dbReference type="Pfam" id="PF14125">
    <property type="entry name" value="DUF4292"/>
    <property type="match status" value="1"/>
</dbReference>
<dbReference type="EMBL" id="CDOI01000134">
    <property type="protein sequence ID" value="CEN45531.1"/>
    <property type="molecule type" value="Genomic_DNA"/>
</dbReference>
<reference evidence="3 4" key="1">
    <citation type="submission" date="2015-01" db="EMBL/GenBank/DDBJ databases">
        <authorList>
            <person name="MANFREDI Pablo"/>
        </authorList>
    </citation>
    <scope>NUCLEOTIDE SEQUENCE [LARGE SCALE GENOMIC DNA]</scope>
    <source>
        <strain evidence="1 4">CcD38</strain>
        <strain evidence="2 3">CcD93</strain>
    </source>
</reference>
<name>A0A0B7IVI3_9FLAO</name>
<evidence type="ECO:0000313" key="4">
    <source>
        <dbReference type="Proteomes" id="UP000045051"/>
    </source>
</evidence>
<evidence type="ECO:0000313" key="1">
    <source>
        <dbReference type="EMBL" id="CEN45531.1"/>
    </source>
</evidence>
<keyword evidence="4" id="KW-1185">Reference proteome</keyword>
<organism evidence="2 3">
    <name type="scientific">Capnocytophaga canis</name>
    <dbReference type="NCBI Taxonomy" id="1848903"/>
    <lineage>
        <taxon>Bacteria</taxon>
        <taxon>Pseudomonadati</taxon>
        <taxon>Bacteroidota</taxon>
        <taxon>Flavobacteriia</taxon>
        <taxon>Flavobacteriales</taxon>
        <taxon>Flavobacteriaceae</taxon>
        <taxon>Capnocytophaga</taxon>
    </lineage>
</organism>
<evidence type="ECO:0000313" key="2">
    <source>
        <dbReference type="EMBL" id="CEN54102.1"/>
    </source>
</evidence>